<dbReference type="InterPro" id="IPR000415">
    <property type="entry name" value="Nitroreductase-like"/>
</dbReference>
<sequence length="325" mass="35078">MPTAQQTSPSAYGEADLRAAAIAGIRAPSMHNSQPWQFRLRDGAVEILADPGRQLAVADRSGWAVRLACGAATYNARLALAVRGRPADVRLCPDPDPEIIARLSPGRGRPPTYTEEALYAAIPRRHSNRAPFWSEAVPAEIRHRLMSAARDEHAWLELLVGMTALASFAEIAGSADRVLRRDSTYQFELAEWTHAGDAADGVPRQAGGPVPAPHDLLPQRGFGDRPRAPGRDYEPEPLVGILGVPGDRPMDQITAGQALQRVLLTATDSGLAASLISQPIEVPSAREQLRRSLHRTGLPQMALRLGYGVPGRGSPRRAVPDVLIR</sequence>
<dbReference type="SUPFAM" id="SSF55469">
    <property type="entry name" value="FMN-dependent nitroreductase-like"/>
    <property type="match status" value="2"/>
</dbReference>
<proteinExistence type="predicted"/>
<reference evidence="2 3" key="1">
    <citation type="submission" date="2022-06" db="EMBL/GenBank/DDBJ databases">
        <title>Actinoplanes abujensis sp. nov., isolated from Nigerian arid soil.</title>
        <authorList>
            <person name="Ding P."/>
        </authorList>
    </citation>
    <scope>NUCLEOTIDE SEQUENCE [LARGE SCALE GENOMIC DNA]</scope>
    <source>
        <strain evidence="3">TRM88002</strain>
    </source>
</reference>
<protein>
    <submittedName>
        <fullName evidence="2">Nitroreductase</fullName>
    </submittedName>
</protein>
<comment type="caution">
    <text evidence="2">The sequence shown here is derived from an EMBL/GenBank/DDBJ whole genome shotgun (WGS) entry which is preliminary data.</text>
</comment>
<dbReference type="PANTHER" id="PTHR23026:SF123">
    <property type="entry name" value="NAD(P)H NITROREDUCTASE RV3131-RELATED"/>
    <property type="match status" value="1"/>
</dbReference>
<dbReference type="Proteomes" id="UP001523216">
    <property type="component" value="Unassembled WGS sequence"/>
</dbReference>
<evidence type="ECO:0000313" key="3">
    <source>
        <dbReference type="Proteomes" id="UP001523216"/>
    </source>
</evidence>
<keyword evidence="3" id="KW-1185">Reference proteome</keyword>
<accession>A0ABT0YEA6</accession>
<dbReference type="InterPro" id="IPR050627">
    <property type="entry name" value="Nitroreductase/BluB"/>
</dbReference>
<name>A0ABT0YEA6_9ACTN</name>
<feature type="region of interest" description="Disordered" evidence="1">
    <location>
        <begin position="210"/>
        <end position="234"/>
    </location>
</feature>
<evidence type="ECO:0000256" key="1">
    <source>
        <dbReference type="SAM" id="MobiDB-lite"/>
    </source>
</evidence>
<evidence type="ECO:0000313" key="2">
    <source>
        <dbReference type="EMBL" id="MCM4084388.1"/>
    </source>
</evidence>
<dbReference type="PANTHER" id="PTHR23026">
    <property type="entry name" value="NADPH NITROREDUCTASE"/>
    <property type="match status" value="1"/>
</dbReference>
<gene>
    <name evidence="2" type="ORF">LXN57_43325</name>
</gene>
<organism evidence="2 3">
    <name type="scientific">Paractinoplanes hotanensis</name>
    <dbReference type="NCBI Taxonomy" id="2906497"/>
    <lineage>
        <taxon>Bacteria</taxon>
        <taxon>Bacillati</taxon>
        <taxon>Actinomycetota</taxon>
        <taxon>Actinomycetes</taxon>
        <taxon>Micromonosporales</taxon>
        <taxon>Micromonosporaceae</taxon>
        <taxon>Paractinoplanes</taxon>
    </lineage>
</organism>
<dbReference type="Gene3D" id="3.40.109.10">
    <property type="entry name" value="NADH Oxidase"/>
    <property type="match status" value="1"/>
</dbReference>
<dbReference type="EMBL" id="JAMQOL010000076">
    <property type="protein sequence ID" value="MCM4084388.1"/>
    <property type="molecule type" value="Genomic_DNA"/>
</dbReference>
<feature type="compositionally biased region" description="Basic and acidic residues" evidence="1">
    <location>
        <begin position="222"/>
        <end position="234"/>
    </location>
</feature>
<dbReference type="NCBIfam" id="NF047509">
    <property type="entry name" value="Rv3131_FMN_oxido"/>
    <property type="match status" value="1"/>
</dbReference>